<evidence type="ECO:0000313" key="2">
    <source>
        <dbReference type="Proteomes" id="UP001148629"/>
    </source>
</evidence>
<protein>
    <submittedName>
        <fullName evidence="1">Uncharacterized protein</fullName>
    </submittedName>
</protein>
<gene>
    <name evidence="1" type="ORF">NM208_g10666</name>
</gene>
<dbReference type="EMBL" id="JANRMS010001549">
    <property type="protein sequence ID" value="KAJ3527506.1"/>
    <property type="molecule type" value="Genomic_DNA"/>
</dbReference>
<keyword evidence="2" id="KW-1185">Reference proteome</keyword>
<comment type="caution">
    <text evidence="1">The sequence shown here is derived from an EMBL/GenBank/DDBJ whole genome shotgun (WGS) entry which is preliminary data.</text>
</comment>
<organism evidence="1 2">
    <name type="scientific">Fusarium decemcellulare</name>
    <dbReference type="NCBI Taxonomy" id="57161"/>
    <lineage>
        <taxon>Eukaryota</taxon>
        <taxon>Fungi</taxon>
        <taxon>Dikarya</taxon>
        <taxon>Ascomycota</taxon>
        <taxon>Pezizomycotina</taxon>
        <taxon>Sordariomycetes</taxon>
        <taxon>Hypocreomycetidae</taxon>
        <taxon>Hypocreales</taxon>
        <taxon>Nectriaceae</taxon>
        <taxon>Fusarium</taxon>
        <taxon>Fusarium decemcellulare species complex</taxon>
    </lineage>
</organism>
<accession>A0ACC1RX40</accession>
<reference evidence="1" key="1">
    <citation type="submission" date="2022-08" db="EMBL/GenBank/DDBJ databases">
        <title>Genome Sequence of Fusarium decemcellulare.</title>
        <authorList>
            <person name="Buettner E."/>
        </authorList>
    </citation>
    <scope>NUCLEOTIDE SEQUENCE</scope>
    <source>
        <strain evidence="1">Babe19</strain>
    </source>
</reference>
<proteinExistence type="predicted"/>
<sequence length="342" mass="37711">MHSQFNSLLECLGFGDGVLPQPSTTTTNTSRNPSKQQAAQTSQADGSVSIDAILPHLTTFQATMAALDACMTKFNQDWGHKQPSHTPTNTTLSVAQLGAQLPATLRDCLADPSFGGKICIQDPGNELKGVRYAEVDDVNTGLGCSYVHKDNTTGFKGSPPRSPRDCNEPSQEDARNFFNSVVNTTSRSPKKQMGDRMKTDKAFSDTMLAKADIKRKAYDRYRAKGNKYLELCRHPQNEGEWRLGLLCFFLLDEDEAYAVGPKGFSDAFIDLLFQNDHHTAALNEAGVVLQTAMERGDRSVLFRFEMEEYRIFVEGGNWATLDADTILSCLELADPDDVDMTG</sequence>
<name>A0ACC1RX40_9HYPO</name>
<evidence type="ECO:0000313" key="1">
    <source>
        <dbReference type="EMBL" id="KAJ3527506.1"/>
    </source>
</evidence>
<dbReference type="Proteomes" id="UP001148629">
    <property type="component" value="Unassembled WGS sequence"/>
</dbReference>